<sequence length="269" mass="27029">MGDTFLRGRAALVTGATSGIGLAIARALGAAGARVAVNGLGSDAQVAAALAAVRDAGAPEARHFGADLADAAVVETMMQDLADWGPLDVLVNCAGVQHTAPIGEMPAATWDKLIAINLSAAFHTMRLAMPGMAARGFGRVVNIASVHGLVASVNKSPYVASKFGLVGLSKVAALEAAGAGSRASGGVTVNCVCPGWVETPLIEPQIAARAAAHGGDRDAGVRALLAEKQPSGRMSLPEDIAATVVFLCRPEAHNLTGAAIPVDGGWTSQ</sequence>
<evidence type="ECO:0000313" key="4">
    <source>
        <dbReference type="EMBL" id="KFN45153.1"/>
    </source>
</evidence>
<dbReference type="SUPFAM" id="SSF51735">
    <property type="entry name" value="NAD(P)-binding Rossmann-fold domains"/>
    <property type="match status" value="1"/>
</dbReference>
<dbReference type="InterPro" id="IPR020904">
    <property type="entry name" value="Sc_DH/Rdtase_CS"/>
</dbReference>
<dbReference type="PROSITE" id="PS00061">
    <property type="entry name" value="ADH_SHORT"/>
    <property type="match status" value="1"/>
</dbReference>
<reference evidence="4 5" key="1">
    <citation type="submission" date="2013-09" db="EMBL/GenBank/DDBJ databases">
        <title>Genome sequencing of Arenimonas malthae.</title>
        <authorList>
            <person name="Chen F."/>
            <person name="Wang G."/>
        </authorList>
    </citation>
    <scope>NUCLEOTIDE SEQUENCE [LARGE SCALE GENOMIC DNA]</scope>
    <source>
        <strain evidence="4 5">CC-JY-1</strain>
    </source>
</reference>
<feature type="domain" description="Ketoreductase" evidence="3">
    <location>
        <begin position="9"/>
        <end position="199"/>
    </location>
</feature>
<dbReference type="InterPro" id="IPR002347">
    <property type="entry name" value="SDR_fam"/>
</dbReference>
<dbReference type="Gene3D" id="3.40.50.720">
    <property type="entry name" value="NAD(P)-binding Rossmann-like Domain"/>
    <property type="match status" value="1"/>
</dbReference>
<dbReference type="PANTHER" id="PTHR42879">
    <property type="entry name" value="3-OXOACYL-(ACYL-CARRIER-PROTEIN) REDUCTASE"/>
    <property type="match status" value="1"/>
</dbReference>
<keyword evidence="5" id="KW-1185">Reference proteome</keyword>
<dbReference type="FunFam" id="3.40.50.720:FF:000084">
    <property type="entry name" value="Short-chain dehydrogenase reductase"/>
    <property type="match status" value="1"/>
</dbReference>
<comment type="caution">
    <text evidence="4">The sequence shown here is derived from an EMBL/GenBank/DDBJ whole genome shotgun (WGS) entry which is preliminary data.</text>
</comment>
<dbReference type="STRING" id="1384054.N790_10345"/>
<dbReference type="PRINTS" id="PR00081">
    <property type="entry name" value="GDHRDH"/>
</dbReference>
<dbReference type="eggNOG" id="COG1028">
    <property type="taxonomic scope" value="Bacteria"/>
</dbReference>
<evidence type="ECO:0000259" key="3">
    <source>
        <dbReference type="SMART" id="SM00822"/>
    </source>
</evidence>
<dbReference type="GO" id="GO:0032787">
    <property type="term" value="P:monocarboxylic acid metabolic process"/>
    <property type="evidence" value="ECO:0007669"/>
    <property type="project" value="UniProtKB-ARBA"/>
</dbReference>
<comment type="similarity">
    <text evidence="1 2">Belongs to the short-chain dehydrogenases/reductases (SDR) family.</text>
</comment>
<dbReference type="AlphaFoldDB" id="A0A091AXU5"/>
<dbReference type="Proteomes" id="UP000029392">
    <property type="component" value="Unassembled WGS sequence"/>
</dbReference>
<evidence type="ECO:0000256" key="1">
    <source>
        <dbReference type="ARBA" id="ARBA00006484"/>
    </source>
</evidence>
<dbReference type="Pfam" id="PF00106">
    <property type="entry name" value="adh_short"/>
    <property type="match status" value="1"/>
</dbReference>
<dbReference type="PATRIC" id="fig|1384054.3.peg.2227"/>
<protein>
    <recommendedName>
        <fullName evidence="3">Ketoreductase domain-containing protein</fullName>
    </recommendedName>
</protein>
<dbReference type="RefSeq" id="WP_043804474.1">
    <property type="nucleotide sequence ID" value="NZ_AVCH01000186.1"/>
</dbReference>
<dbReference type="PANTHER" id="PTHR42879:SF2">
    <property type="entry name" value="3-OXOACYL-[ACYL-CARRIER-PROTEIN] REDUCTASE FABG"/>
    <property type="match status" value="1"/>
</dbReference>
<proteinExistence type="inferred from homology"/>
<dbReference type="OrthoDB" id="9786435at2"/>
<dbReference type="SMART" id="SM00822">
    <property type="entry name" value="PKS_KR"/>
    <property type="match status" value="1"/>
</dbReference>
<dbReference type="EMBL" id="AVCH01000186">
    <property type="protein sequence ID" value="KFN45153.1"/>
    <property type="molecule type" value="Genomic_DNA"/>
</dbReference>
<dbReference type="PRINTS" id="PR00080">
    <property type="entry name" value="SDRFAMILY"/>
</dbReference>
<dbReference type="NCBIfam" id="NF009093">
    <property type="entry name" value="PRK12429.1"/>
    <property type="match status" value="1"/>
</dbReference>
<gene>
    <name evidence="4" type="ORF">N790_10345</name>
</gene>
<dbReference type="InterPro" id="IPR050259">
    <property type="entry name" value="SDR"/>
</dbReference>
<accession>A0A091AXU5</accession>
<dbReference type="InterPro" id="IPR057326">
    <property type="entry name" value="KR_dom"/>
</dbReference>
<name>A0A091AXU5_9GAMM</name>
<organism evidence="4 5">
    <name type="scientific">Arenimonas malthae CC-JY-1</name>
    <dbReference type="NCBI Taxonomy" id="1384054"/>
    <lineage>
        <taxon>Bacteria</taxon>
        <taxon>Pseudomonadati</taxon>
        <taxon>Pseudomonadota</taxon>
        <taxon>Gammaproteobacteria</taxon>
        <taxon>Lysobacterales</taxon>
        <taxon>Lysobacteraceae</taxon>
        <taxon>Arenimonas</taxon>
    </lineage>
</organism>
<evidence type="ECO:0000256" key="2">
    <source>
        <dbReference type="RuleBase" id="RU000363"/>
    </source>
</evidence>
<evidence type="ECO:0000313" key="5">
    <source>
        <dbReference type="Proteomes" id="UP000029392"/>
    </source>
</evidence>
<dbReference type="InterPro" id="IPR036291">
    <property type="entry name" value="NAD(P)-bd_dom_sf"/>
</dbReference>